<dbReference type="PANTHER" id="PTHR36153">
    <property type="entry name" value="INNER MEMBRANE PROTEIN-RELATED"/>
    <property type="match status" value="1"/>
</dbReference>
<dbReference type="Pfam" id="PF14331">
    <property type="entry name" value="IcmF-related_N"/>
    <property type="match status" value="1"/>
</dbReference>
<evidence type="ECO:0000259" key="3">
    <source>
        <dbReference type="Pfam" id="PF06761"/>
    </source>
</evidence>
<dbReference type="Pfam" id="PF21070">
    <property type="entry name" value="IcmF_helical"/>
    <property type="match status" value="1"/>
</dbReference>
<sequence length="1170" mass="132767">MKDFFAKLASFFAKTWVWSLCLVLVLSLLVWFAGPYFAVAEVKFWEPAVSRLVTISVLMLCWGLGLVFSNWRANRRKQAEASDEAVQQQQLQQEVIDEEQSELQRRFKDALRTIRRSSLYRGRSERWRNDLPWYLLIGPQGAGKTSLLDFSGVDFPLNREQQKLTRDIGGTRYCDWYFADHGVLIDTAGRYLSHDESAVDKSAWQSLLGLLRKRRARPLNGVLVVLPVDSLLSQSELALENLARQTRQRLHEVHERLGADVPVYLVLSKGDQISGFDEFFDQLSREESDQVLGASFRIEQNAADAQTVRQEFEELLRRLNSQVIMRVHQERDQQRRGRILDFPHQLGQLGEPLCLFTELAFSGNRYQRASKLRGFYLTSAPSVASGMDAQTASIGRNLGLDRGLLPTYQSGRARFIKQLLTEVIFPEADLATLDKREVNRISWGQRALYAAAIVGVSAMAALWALGFNQNHNRLQNLEAYWLELRDLLGAQQGLEDAEARLPVLDKAYAASLEFPPSSDEALWRRAGLYQGEQVNPELHQHYRQVLASQLLPQVAAQLEGQVRANRQDRETLLNSLRAYLMLNMHERLDADFLKEWLAADWSQRYPGDNAVQSGLNGHFERLLSESFAPYPLDNALVAEARAILRSESLANVVYRELRARSKEMAPLSFDQVATGFRGGDYRIPGLYTQRGYKQVFISQGGQLLRDILRDNWVLGDDKELSVMDMRRLMAEVEALYFRDYASHWSDAVNRLELLPVLEAEQGATLLSQLTAADSPILAALKLVREHTQFKGLTDAAGEADLDAAGQLAKNKKLGKLAAQAAKKAQKSLADLPATARQSVEQRFAPLHQLLDENAGPTADLAQAMQSLNSLQQLLFSVAHASNPGQTAFDLAKARMRGQSGAIGQLRYNAGRLPQPVGNWFSLTARESWNLLLKQSYGYLNRRYQDELYSFYASALDKRYPFAAHSDSEVALADFREFFKEQGVAQRFYEDYLKAFVSLDHGRYKLRRVDDMVLPVSRDFLAQLNRTQVIQRSFFAENPTEPQILFKLEPYSLDPTVGRADFRMADQQMEYRHGPIVQHAFRWPAQAGEARVSLTLEDLSGRRVAQEQNNGVWSLFRLLDTLNVDHFSGRDVLMVKADLGGLRANYLLHSQRSPNPFDLAQLRQFQLPAQL</sequence>
<dbReference type="Pfam" id="PF06761">
    <property type="entry name" value="IcmF-related"/>
    <property type="match status" value="1"/>
</dbReference>
<dbReference type="EMBL" id="FOAS01000010">
    <property type="protein sequence ID" value="SEL27288.1"/>
    <property type="molecule type" value="Genomic_DNA"/>
</dbReference>
<keyword evidence="1" id="KW-0472">Membrane</keyword>
<dbReference type="InterPro" id="IPR009612">
    <property type="entry name" value="IcmF-rel"/>
</dbReference>
<dbReference type="AlphaFoldDB" id="A0A1H7NWC5"/>
<dbReference type="Proteomes" id="UP000185766">
    <property type="component" value="Unassembled WGS sequence"/>
</dbReference>
<proteinExistence type="predicted"/>
<dbReference type="InterPro" id="IPR025743">
    <property type="entry name" value="TssM1_N"/>
</dbReference>
<dbReference type="InterPro" id="IPR053156">
    <property type="entry name" value="T6SS_TssM-like"/>
</dbReference>
<dbReference type="STRING" id="1429083.GCA_001885685_01843"/>
<evidence type="ECO:0000259" key="2">
    <source>
        <dbReference type="Pfam" id="PF06744"/>
    </source>
</evidence>
<reference evidence="6 7" key="1">
    <citation type="submission" date="2016-10" db="EMBL/GenBank/DDBJ databases">
        <authorList>
            <person name="de Groot N.N."/>
        </authorList>
    </citation>
    <scope>NUCLEOTIDE SEQUENCE [LARGE SCALE GENOMIC DNA]</scope>
    <source>
        <strain evidence="6 7">JCM 19513</strain>
    </source>
</reference>
<dbReference type="InterPro" id="IPR027417">
    <property type="entry name" value="P-loop_NTPase"/>
</dbReference>
<dbReference type="InterPro" id="IPR010623">
    <property type="entry name" value="IcmF_C"/>
</dbReference>
<dbReference type="Pfam" id="PF06744">
    <property type="entry name" value="IcmF_C"/>
    <property type="match status" value="1"/>
</dbReference>
<name>A0A1H7NWC5_9GAMM</name>
<evidence type="ECO:0000256" key="1">
    <source>
        <dbReference type="SAM" id="Phobius"/>
    </source>
</evidence>
<gene>
    <name evidence="6" type="ORF">SAMN05216214_11025</name>
</gene>
<keyword evidence="7" id="KW-1185">Reference proteome</keyword>
<evidence type="ECO:0000313" key="6">
    <source>
        <dbReference type="EMBL" id="SEL27288.1"/>
    </source>
</evidence>
<evidence type="ECO:0000259" key="5">
    <source>
        <dbReference type="Pfam" id="PF21070"/>
    </source>
</evidence>
<dbReference type="InterPro" id="IPR048677">
    <property type="entry name" value="TssM1_hel"/>
</dbReference>
<keyword evidence="1" id="KW-1133">Transmembrane helix</keyword>
<protein>
    <submittedName>
        <fullName evidence="6">Type VI secretion system protein ImpL</fullName>
    </submittedName>
</protein>
<dbReference type="CDD" id="cd00882">
    <property type="entry name" value="Ras_like_GTPase"/>
    <property type="match status" value="1"/>
</dbReference>
<feature type="domain" description="IcmF-related" evidence="3">
    <location>
        <begin position="501"/>
        <end position="788"/>
    </location>
</feature>
<dbReference type="RefSeq" id="WP_074868294.1">
    <property type="nucleotide sequence ID" value="NZ_FOAS01000010.1"/>
</dbReference>
<feature type="domain" description="Type VI secretion system component TssM1 helical" evidence="5">
    <location>
        <begin position="939"/>
        <end position="1036"/>
    </location>
</feature>
<dbReference type="InterPro" id="IPR017731">
    <property type="entry name" value="TssM1-like"/>
</dbReference>
<organism evidence="6 7">
    <name type="scientific">Atopomonas hussainii</name>
    <dbReference type="NCBI Taxonomy" id="1429083"/>
    <lineage>
        <taxon>Bacteria</taxon>
        <taxon>Pseudomonadati</taxon>
        <taxon>Pseudomonadota</taxon>
        <taxon>Gammaproteobacteria</taxon>
        <taxon>Pseudomonadales</taxon>
        <taxon>Pseudomonadaceae</taxon>
        <taxon>Atopomonas</taxon>
    </lineage>
</organism>
<dbReference type="SUPFAM" id="SSF52540">
    <property type="entry name" value="P-loop containing nucleoside triphosphate hydrolases"/>
    <property type="match status" value="1"/>
</dbReference>
<dbReference type="NCBIfam" id="TIGR03348">
    <property type="entry name" value="VI_IcmF"/>
    <property type="match status" value="1"/>
</dbReference>
<feature type="domain" description="Type VI secretion system IcmF C-terminal" evidence="2">
    <location>
        <begin position="1045"/>
        <end position="1150"/>
    </location>
</feature>
<feature type="domain" description="Type VI secretion system component TssM1 N-terminal" evidence="4">
    <location>
        <begin position="198"/>
        <end position="451"/>
    </location>
</feature>
<accession>A0A1H7NWC5</accession>
<feature type="transmembrane region" description="Helical" evidence="1">
    <location>
        <begin position="50"/>
        <end position="68"/>
    </location>
</feature>
<dbReference type="Gene3D" id="3.40.50.300">
    <property type="entry name" value="P-loop containing nucleotide triphosphate hydrolases"/>
    <property type="match status" value="1"/>
</dbReference>
<evidence type="ECO:0000313" key="7">
    <source>
        <dbReference type="Proteomes" id="UP000185766"/>
    </source>
</evidence>
<dbReference type="PANTHER" id="PTHR36153:SF1">
    <property type="entry name" value="TYPE VI SECRETION SYSTEM COMPONENT TSSM1"/>
    <property type="match status" value="1"/>
</dbReference>
<evidence type="ECO:0000259" key="4">
    <source>
        <dbReference type="Pfam" id="PF14331"/>
    </source>
</evidence>
<keyword evidence="1" id="KW-0812">Transmembrane</keyword>
<feature type="transmembrane region" description="Helical" evidence="1">
    <location>
        <begin position="447"/>
        <end position="466"/>
    </location>
</feature>